<dbReference type="VEuPathDB" id="FungiDB:MAPG_00842"/>
<dbReference type="EMBL" id="ADBL01000197">
    <property type="status" value="NOT_ANNOTATED_CDS"/>
    <property type="molecule type" value="Genomic_DNA"/>
</dbReference>
<dbReference type="InterPro" id="IPR056024">
    <property type="entry name" value="DUF7605"/>
</dbReference>
<reference evidence="4" key="2">
    <citation type="submission" date="2010-05" db="EMBL/GenBank/DDBJ databases">
        <title>The Genome Sequence of Magnaporthe poae strain ATCC 64411.</title>
        <authorList>
            <consortium name="The Broad Institute Genome Sequencing Platform"/>
            <consortium name="Broad Institute Genome Sequencing Center for Infectious Disease"/>
            <person name="Ma L.-J."/>
            <person name="Dead R."/>
            <person name="Young S."/>
            <person name="Zeng Q."/>
            <person name="Koehrsen M."/>
            <person name="Alvarado L."/>
            <person name="Berlin A."/>
            <person name="Chapman S.B."/>
            <person name="Chen Z."/>
            <person name="Freedman E."/>
            <person name="Gellesch M."/>
            <person name="Goldberg J."/>
            <person name="Griggs A."/>
            <person name="Gujja S."/>
            <person name="Heilman E.R."/>
            <person name="Heiman D."/>
            <person name="Hepburn T."/>
            <person name="Howarth C."/>
            <person name="Jen D."/>
            <person name="Larson L."/>
            <person name="Mehta T."/>
            <person name="Neiman D."/>
            <person name="Pearson M."/>
            <person name="Roberts A."/>
            <person name="Saif S."/>
            <person name="Shea T."/>
            <person name="Shenoy N."/>
            <person name="Sisk P."/>
            <person name="Stolte C."/>
            <person name="Sykes S."/>
            <person name="Walk T."/>
            <person name="White J."/>
            <person name="Yandava C."/>
            <person name="Haas B."/>
            <person name="Nusbaum C."/>
            <person name="Birren B."/>
        </authorList>
    </citation>
    <scope>NUCLEOTIDE SEQUENCE</scope>
    <source>
        <strain evidence="4">ATCC 64411</strain>
    </source>
</reference>
<reference evidence="4" key="3">
    <citation type="submission" date="2011-03" db="EMBL/GenBank/DDBJ databases">
        <title>Annotation of Magnaporthe poae ATCC 64411.</title>
        <authorList>
            <person name="Ma L.-J."/>
            <person name="Dead R."/>
            <person name="Young S.K."/>
            <person name="Zeng Q."/>
            <person name="Gargeya S."/>
            <person name="Fitzgerald M."/>
            <person name="Haas B."/>
            <person name="Abouelleil A."/>
            <person name="Alvarado L."/>
            <person name="Arachchi H.M."/>
            <person name="Berlin A."/>
            <person name="Brown A."/>
            <person name="Chapman S.B."/>
            <person name="Chen Z."/>
            <person name="Dunbar C."/>
            <person name="Freedman E."/>
            <person name="Gearin G."/>
            <person name="Gellesch M."/>
            <person name="Goldberg J."/>
            <person name="Griggs A."/>
            <person name="Gujja S."/>
            <person name="Heiman D."/>
            <person name="Howarth C."/>
            <person name="Larson L."/>
            <person name="Lui A."/>
            <person name="MacDonald P.J.P."/>
            <person name="Mehta T."/>
            <person name="Montmayeur A."/>
            <person name="Murphy C."/>
            <person name="Neiman D."/>
            <person name="Pearson M."/>
            <person name="Priest M."/>
            <person name="Roberts A."/>
            <person name="Saif S."/>
            <person name="Shea T."/>
            <person name="Shenoy N."/>
            <person name="Sisk P."/>
            <person name="Stolte C."/>
            <person name="Sykes S."/>
            <person name="Yandava C."/>
            <person name="Wortman J."/>
            <person name="Nusbaum C."/>
            <person name="Birren B."/>
        </authorList>
    </citation>
    <scope>NUCLEOTIDE SEQUENCE</scope>
    <source>
        <strain evidence="4">ATCC 64411</strain>
    </source>
</reference>
<keyword evidence="6" id="KW-1185">Reference proteome</keyword>
<evidence type="ECO:0000313" key="4">
    <source>
        <dbReference type="EMBL" id="KLU81761.1"/>
    </source>
</evidence>
<feature type="region of interest" description="Disordered" evidence="1">
    <location>
        <begin position="430"/>
        <end position="464"/>
    </location>
</feature>
<evidence type="ECO:0000259" key="3">
    <source>
        <dbReference type="Pfam" id="PF24564"/>
    </source>
</evidence>
<feature type="domain" description="Dynamin N-terminal" evidence="2">
    <location>
        <begin position="87"/>
        <end position="332"/>
    </location>
</feature>
<feature type="domain" description="DUF7605" evidence="3">
    <location>
        <begin position="703"/>
        <end position="876"/>
    </location>
</feature>
<dbReference type="EMBL" id="GL876966">
    <property type="protein sequence ID" value="KLU81761.1"/>
    <property type="molecule type" value="Genomic_DNA"/>
</dbReference>
<dbReference type="AlphaFoldDB" id="A0A0C4DM42"/>
<reference evidence="5" key="5">
    <citation type="submission" date="2015-06" db="UniProtKB">
        <authorList>
            <consortium name="EnsemblFungi"/>
        </authorList>
    </citation>
    <scope>IDENTIFICATION</scope>
    <source>
        <strain evidence="5">ATCC 64411</strain>
    </source>
</reference>
<dbReference type="OrthoDB" id="3598281at2759"/>
<dbReference type="STRING" id="644358.A0A0C4DM42"/>
<organism evidence="5 6">
    <name type="scientific">Magnaporthiopsis poae (strain ATCC 64411 / 73-15)</name>
    <name type="common">Kentucky bluegrass fungus</name>
    <name type="synonym">Magnaporthe poae</name>
    <dbReference type="NCBI Taxonomy" id="644358"/>
    <lineage>
        <taxon>Eukaryota</taxon>
        <taxon>Fungi</taxon>
        <taxon>Dikarya</taxon>
        <taxon>Ascomycota</taxon>
        <taxon>Pezizomycotina</taxon>
        <taxon>Sordariomycetes</taxon>
        <taxon>Sordariomycetidae</taxon>
        <taxon>Magnaporthales</taxon>
        <taxon>Magnaporthaceae</taxon>
        <taxon>Magnaporthiopsis</taxon>
    </lineage>
</organism>
<protein>
    <recommendedName>
        <fullName evidence="7">Tat pathway signal sequence</fullName>
    </recommendedName>
</protein>
<sequence>MDVNARRVVHHDNSPAAVSADTKQASRLSYLLEPQSIEKLEERVKIGVDLLNDLRMTVTGLNTESGQRYLDSIGKLLQTAKVSQLIVGVHGATGVGKSSVLNAILGEERLLPTSCARACTAAATEISYNESDDPSEAYRAEIEFITTGSWEAELRTLLGDLRDDDSNALESPGNNVKAALAKIRAVYPGMDSDQLQQSNLQDLVMDPAVSRYLDSTVEISNSTADGLATEIQAYVDSNNRKSRRKKVNESEDDQLLPSPTQMELWPLVSRVRIFTKASVLETGAVLVDLPGVQDSNSARAAVSARYAKLCSAMWIVAPITRAVSDKVAEKLLGRAFRRQLQFDGTYSATTFICSKTDDILVTEAEDAFGLQEDLAEMWDRKEEIAEEIEITKDKIKKSSVDRDAATTALHNITKDITTWQGLGIKLAKGHTVYAPDSRPGRKRKSTSGETREQQNDPRPLTESNVMQMLDSLEQRSSEVSDSKMTHAMESASLNEELQTLHEEDKTLDIEMKTVCIKGRNQYSRRRIQRHFAQGIKELDQEALHEIEEPSHLHVCARDYDAVAKSLPVFCVSARAYQHLCGFLKKDKFQASAFANEADTEIPSLQEHGRTLSQTSRISQCHHFLSGLVQVINSLRIWTSPRMTGQGLITREEEALDELLDKAMDDLSQASSHTIKTCTDAILDTLSELIVKTFRKAIPGAARQAIEESRAWGDYKSIRGMFWATFRATARRGGVFTGRAGPRNLNMDLLGPIMDPLAPVWEDAFQRRVPRSLEAFVKAMQDDLKISHTKLCKEAGIPQDTQITALLTEQIELHIRDLSRMPARINKIITPSQREINRNPEPVIKEAMRPAYEDCSEVTGVGSYKRMKGIIINHVEDVRHNMFDEACETMEKELKDLVDAVGAALEQEMESIFHQVKMDYKAALVEHHAECCGKVLEILNGIDARFAKPDPEA</sequence>
<name>A0A0C4DM42_MAGP6</name>
<dbReference type="InterPro" id="IPR045063">
    <property type="entry name" value="Dynamin_N"/>
</dbReference>
<dbReference type="OMA" id="VAQGYMK"/>
<evidence type="ECO:0000256" key="1">
    <source>
        <dbReference type="SAM" id="MobiDB-lite"/>
    </source>
</evidence>
<reference evidence="5" key="4">
    <citation type="journal article" date="2015" name="G3 (Bethesda)">
        <title>Genome sequences of three phytopathogenic species of the Magnaporthaceae family of fungi.</title>
        <authorList>
            <person name="Okagaki L.H."/>
            <person name="Nunes C.C."/>
            <person name="Sailsbery J."/>
            <person name="Clay B."/>
            <person name="Brown D."/>
            <person name="John T."/>
            <person name="Oh Y."/>
            <person name="Young N."/>
            <person name="Fitzgerald M."/>
            <person name="Haas B.J."/>
            <person name="Zeng Q."/>
            <person name="Young S."/>
            <person name="Adiconis X."/>
            <person name="Fan L."/>
            <person name="Levin J.Z."/>
            <person name="Mitchell T.K."/>
            <person name="Okubara P.A."/>
            <person name="Farman M.L."/>
            <person name="Kohn L.M."/>
            <person name="Birren B."/>
            <person name="Ma L.-J."/>
            <person name="Dean R.A."/>
        </authorList>
    </citation>
    <scope>NUCLEOTIDE SEQUENCE</scope>
    <source>
        <strain evidence="5">ATCC 64411 / 73-15</strain>
    </source>
</reference>
<reference evidence="6" key="1">
    <citation type="submission" date="2010-05" db="EMBL/GenBank/DDBJ databases">
        <title>The genome sequence of Magnaporthe poae strain ATCC 64411.</title>
        <authorList>
            <person name="Ma L.-J."/>
            <person name="Dead R."/>
            <person name="Young S."/>
            <person name="Zeng Q."/>
            <person name="Koehrsen M."/>
            <person name="Alvarado L."/>
            <person name="Berlin A."/>
            <person name="Chapman S.B."/>
            <person name="Chen Z."/>
            <person name="Freedman E."/>
            <person name="Gellesch M."/>
            <person name="Goldberg J."/>
            <person name="Griggs A."/>
            <person name="Gujja S."/>
            <person name="Heilman E.R."/>
            <person name="Heiman D."/>
            <person name="Hepburn T."/>
            <person name="Howarth C."/>
            <person name="Jen D."/>
            <person name="Larson L."/>
            <person name="Mehta T."/>
            <person name="Neiman D."/>
            <person name="Pearson M."/>
            <person name="Roberts A."/>
            <person name="Saif S."/>
            <person name="Shea T."/>
            <person name="Shenoy N."/>
            <person name="Sisk P."/>
            <person name="Stolte C."/>
            <person name="Sykes S."/>
            <person name="Walk T."/>
            <person name="White J."/>
            <person name="Yandava C."/>
            <person name="Haas B."/>
            <person name="Nusbaum C."/>
            <person name="Birren B."/>
        </authorList>
    </citation>
    <scope>NUCLEOTIDE SEQUENCE [LARGE SCALE GENOMIC DNA]</scope>
    <source>
        <strain evidence="6">ATCC 64411 / 73-15</strain>
    </source>
</reference>
<accession>A0A0C4DM42</accession>
<evidence type="ECO:0000259" key="2">
    <source>
        <dbReference type="Pfam" id="PF00350"/>
    </source>
</evidence>
<dbReference type="InterPro" id="IPR027417">
    <property type="entry name" value="P-loop_NTPase"/>
</dbReference>
<evidence type="ECO:0000313" key="6">
    <source>
        <dbReference type="Proteomes" id="UP000011715"/>
    </source>
</evidence>
<evidence type="ECO:0008006" key="7">
    <source>
        <dbReference type="Google" id="ProtNLM"/>
    </source>
</evidence>
<dbReference type="Pfam" id="PF00350">
    <property type="entry name" value="Dynamin_N"/>
    <property type="match status" value="1"/>
</dbReference>
<gene>
    <name evidence="4" type="ORF">MAPG_00842</name>
</gene>
<dbReference type="PANTHER" id="PTHR36681">
    <property type="entry name" value="NUCLEAR GTPASE, GERMINAL CENTER-ASSOCIATED, TANDEM DUPLICATE 3"/>
    <property type="match status" value="1"/>
</dbReference>
<proteinExistence type="predicted"/>
<dbReference type="Pfam" id="PF24564">
    <property type="entry name" value="DUF7605"/>
    <property type="match status" value="1"/>
</dbReference>
<feature type="region of interest" description="Disordered" evidence="1">
    <location>
        <begin position="1"/>
        <end position="20"/>
    </location>
</feature>
<dbReference type="eggNOG" id="ENOG502QU12">
    <property type="taxonomic scope" value="Eukaryota"/>
</dbReference>
<dbReference type="SUPFAM" id="SSF52540">
    <property type="entry name" value="P-loop containing nucleoside triphosphate hydrolases"/>
    <property type="match status" value="1"/>
</dbReference>
<dbReference type="EnsemblFungi" id="MAPG_00842T0">
    <property type="protein sequence ID" value="MAPG_00842T0"/>
    <property type="gene ID" value="MAPG_00842"/>
</dbReference>
<dbReference type="PANTHER" id="PTHR36681:SF3">
    <property type="entry name" value="NUCLEAR GTPASE, GERMINAL CENTER-ASSOCIATED, TANDEM DUPLICATE 3"/>
    <property type="match status" value="1"/>
</dbReference>
<dbReference type="Proteomes" id="UP000011715">
    <property type="component" value="Unassembled WGS sequence"/>
</dbReference>
<dbReference type="Gene3D" id="3.40.50.300">
    <property type="entry name" value="P-loop containing nucleotide triphosphate hydrolases"/>
    <property type="match status" value="1"/>
</dbReference>
<evidence type="ECO:0000313" key="5">
    <source>
        <dbReference type="EnsemblFungi" id="MAPG_00842T0"/>
    </source>
</evidence>